<protein>
    <recommendedName>
        <fullName evidence="1">GerMN domain-containing protein</fullName>
    </recommendedName>
</protein>
<evidence type="ECO:0000259" key="1">
    <source>
        <dbReference type="Pfam" id="PF10646"/>
    </source>
</evidence>
<dbReference type="AlphaFoldDB" id="A0A1G2QIC3"/>
<proteinExistence type="predicted"/>
<sequence>MNKSVGIVVAVIVLLILLGLWAAFKENEEQIIPIDDDDSPATQEISLFFLNEDRFAVGTEPYEDGVTRSIPASSEAKQAVISALYAGPTADETDQSLRMVYSESTGARVDFDEATGTASVYLESGCNSAGATYTVANLIIRNLEQFSDVNRVIIYDPEGETLGSETDIGNLVPACLQP</sequence>
<accession>A0A1G2QIC3</accession>
<dbReference type="Proteomes" id="UP000177838">
    <property type="component" value="Unassembled WGS sequence"/>
</dbReference>
<dbReference type="EMBL" id="MHTK01000002">
    <property type="protein sequence ID" value="OHA60158.1"/>
    <property type="molecule type" value="Genomic_DNA"/>
</dbReference>
<gene>
    <name evidence="2" type="ORF">A2589_00575</name>
</gene>
<feature type="domain" description="GerMN" evidence="1">
    <location>
        <begin position="47"/>
        <end position="155"/>
    </location>
</feature>
<comment type="caution">
    <text evidence="2">The sequence shown here is derived from an EMBL/GenBank/DDBJ whole genome shotgun (WGS) entry which is preliminary data.</text>
</comment>
<organism evidence="2 3">
    <name type="scientific">Candidatus Vogelbacteria bacterium RIFOXYD1_FULL_46_19</name>
    <dbReference type="NCBI Taxonomy" id="1802439"/>
    <lineage>
        <taxon>Bacteria</taxon>
        <taxon>Candidatus Vogeliibacteriota</taxon>
    </lineage>
</organism>
<name>A0A1G2QIC3_9BACT</name>
<dbReference type="InterPro" id="IPR019606">
    <property type="entry name" value="GerMN"/>
</dbReference>
<dbReference type="Pfam" id="PF10646">
    <property type="entry name" value="Germane"/>
    <property type="match status" value="1"/>
</dbReference>
<reference evidence="2 3" key="1">
    <citation type="journal article" date="2016" name="Nat. Commun.">
        <title>Thousands of microbial genomes shed light on interconnected biogeochemical processes in an aquifer system.</title>
        <authorList>
            <person name="Anantharaman K."/>
            <person name="Brown C.T."/>
            <person name="Hug L.A."/>
            <person name="Sharon I."/>
            <person name="Castelle C.J."/>
            <person name="Probst A.J."/>
            <person name="Thomas B.C."/>
            <person name="Singh A."/>
            <person name="Wilkins M.J."/>
            <person name="Karaoz U."/>
            <person name="Brodie E.L."/>
            <person name="Williams K.H."/>
            <person name="Hubbard S.S."/>
            <person name="Banfield J.F."/>
        </authorList>
    </citation>
    <scope>NUCLEOTIDE SEQUENCE [LARGE SCALE GENOMIC DNA]</scope>
</reference>
<evidence type="ECO:0000313" key="3">
    <source>
        <dbReference type="Proteomes" id="UP000177838"/>
    </source>
</evidence>
<evidence type="ECO:0000313" key="2">
    <source>
        <dbReference type="EMBL" id="OHA60158.1"/>
    </source>
</evidence>